<dbReference type="PROSITE" id="PS50089">
    <property type="entry name" value="ZF_RING_2"/>
    <property type="match status" value="1"/>
</dbReference>
<keyword evidence="12 16" id="KW-0833">Ubl conjugation pathway</keyword>
<evidence type="ECO:0000256" key="12">
    <source>
        <dbReference type="ARBA" id="ARBA00022786"/>
    </source>
</evidence>
<comment type="similarity">
    <text evidence="4 16">Belongs to the LTN1 family.</text>
</comment>
<dbReference type="CDD" id="cd16491">
    <property type="entry name" value="RING-CH-C4HC3_LTN1"/>
    <property type="match status" value="1"/>
</dbReference>
<dbReference type="GO" id="GO:0016567">
    <property type="term" value="P:protein ubiquitination"/>
    <property type="evidence" value="ECO:0007669"/>
    <property type="project" value="UniProtKB-UniPathway"/>
</dbReference>
<evidence type="ECO:0000256" key="11">
    <source>
        <dbReference type="ARBA" id="ARBA00022771"/>
    </source>
</evidence>
<keyword evidence="11 15" id="KW-0863">Zinc-finger</keyword>
<dbReference type="Pfam" id="PF23009">
    <property type="entry name" value="UBC_like"/>
    <property type="match status" value="1"/>
</dbReference>
<evidence type="ECO:0000259" key="17">
    <source>
        <dbReference type="PROSITE" id="PS50089"/>
    </source>
</evidence>
<dbReference type="InterPro" id="IPR054478">
    <property type="entry name" value="LTN1_UBC"/>
</dbReference>
<dbReference type="Gene3D" id="3.30.40.10">
    <property type="entry name" value="Zinc/RING finger domain, C3HC4 (zinc finger)"/>
    <property type="match status" value="1"/>
</dbReference>
<comment type="subunit">
    <text evidence="16">Component of the ribosome quality control complex (RQC).</text>
</comment>
<dbReference type="GO" id="GO:1990112">
    <property type="term" value="C:RQC complex"/>
    <property type="evidence" value="ECO:0007669"/>
    <property type="project" value="UniProtKB-UniRule"/>
</dbReference>
<reference evidence="18 19" key="1">
    <citation type="submission" date="2016-10" db="EMBL/GenBank/DDBJ databases">
        <authorList>
            <person name="de Groot N.N."/>
        </authorList>
    </citation>
    <scope>NUCLEOTIDE SEQUENCE [LARGE SCALE GENOMIC DNA]</scope>
    <source>
        <strain evidence="18 19">CBS 141442</strain>
    </source>
</reference>
<evidence type="ECO:0000256" key="6">
    <source>
        <dbReference type="ARBA" id="ARBA00017157"/>
    </source>
</evidence>
<dbReference type="GO" id="GO:0008270">
    <property type="term" value="F:zinc ion binding"/>
    <property type="evidence" value="ECO:0007669"/>
    <property type="project" value="UniProtKB-KW"/>
</dbReference>
<evidence type="ECO:0000256" key="13">
    <source>
        <dbReference type="ARBA" id="ARBA00022833"/>
    </source>
</evidence>
<accession>A0A1L0GEF9</accession>
<evidence type="ECO:0000256" key="7">
    <source>
        <dbReference type="ARBA" id="ARBA00022490"/>
    </source>
</evidence>
<dbReference type="PANTHER" id="PTHR12389">
    <property type="entry name" value="ZINC FINGER PROTEIN 294"/>
    <property type="match status" value="1"/>
</dbReference>
<evidence type="ECO:0000256" key="2">
    <source>
        <dbReference type="ARBA" id="ARBA00004514"/>
    </source>
</evidence>
<dbReference type="Pfam" id="PF22958">
    <property type="entry name" value="Ltn1_1st"/>
    <property type="match status" value="1"/>
</dbReference>
<protein>
    <recommendedName>
        <fullName evidence="6 16">E3 ubiquitin-protein ligase listerin</fullName>
        <ecNumber evidence="5 16">2.3.2.27</ecNumber>
    </recommendedName>
    <alternativeName>
        <fullName evidence="16">RING-type E3 ubiquitin transferase listerin</fullName>
    </alternativeName>
</protein>
<evidence type="ECO:0000256" key="16">
    <source>
        <dbReference type="RuleBase" id="RU367090"/>
    </source>
</evidence>
<dbReference type="SMART" id="SM00744">
    <property type="entry name" value="RINGv"/>
    <property type="match status" value="1"/>
</dbReference>
<evidence type="ECO:0000256" key="4">
    <source>
        <dbReference type="ARBA" id="ARBA00007997"/>
    </source>
</evidence>
<dbReference type="GO" id="GO:1990116">
    <property type="term" value="P:ribosome-associated ubiquitin-dependent protein catabolic process"/>
    <property type="evidence" value="ECO:0007669"/>
    <property type="project" value="UniProtKB-UniRule"/>
</dbReference>
<organism evidence="18 19">
    <name type="scientific">Sungouiella intermedia</name>
    <dbReference type="NCBI Taxonomy" id="45354"/>
    <lineage>
        <taxon>Eukaryota</taxon>
        <taxon>Fungi</taxon>
        <taxon>Dikarya</taxon>
        <taxon>Ascomycota</taxon>
        <taxon>Saccharomycotina</taxon>
        <taxon>Pichiomycetes</taxon>
        <taxon>Metschnikowiaceae</taxon>
        <taxon>Sungouiella</taxon>
    </lineage>
</organism>
<keyword evidence="7" id="KW-0963">Cytoplasm</keyword>
<keyword evidence="10" id="KW-0677">Repeat</keyword>
<dbReference type="InterPro" id="IPR054476">
    <property type="entry name" value="Ltn1_N"/>
</dbReference>
<comment type="function">
    <text evidence="14">E3 ubiquitin-protein ligase component of the ribosome quality control complex (RQC), a ribosome-associated complex that mediates ubiquitination and extraction of incompletely synthesized nascent chains for proteasomal degradation. Mediates ubiquitination of proteins derived from mRNAs lacking stop codons (non-stop proteins) and other translation arrest products induced by poly-lysine sequences and tandem rare codons. Ubiquitination leads to CDC48 recruitment for extraction and degradation of the incomplete translation product. May indirectly play a role in chromatin function and transcription.</text>
</comment>
<keyword evidence="9 16" id="KW-0479">Metal-binding</keyword>
<evidence type="ECO:0000256" key="3">
    <source>
        <dbReference type="ARBA" id="ARBA00004906"/>
    </source>
</evidence>
<proteinExistence type="inferred from homology"/>
<name>A0A1L0GEF9_9ASCO</name>
<dbReference type="Pfam" id="PF13639">
    <property type="entry name" value="zf-RING_2"/>
    <property type="match status" value="1"/>
</dbReference>
<evidence type="ECO:0000256" key="5">
    <source>
        <dbReference type="ARBA" id="ARBA00012483"/>
    </source>
</evidence>
<dbReference type="STRING" id="45354.A0A1L0GEF9"/>
<evidence type="ECO:0000256" key="8">
    <source>
        <dbReference type="ARBA" id="ARBA00022679"/>
    </source>
</evidence>
<gene>
    <name evidence="18" type="ORF">SAMEA4029010_CIC11G00000001252</name>
</gene>
<evidence type="ECO:0000256" key="14">
    <source>
        <dbReference type="ARBA" id="ARBA00055150"/>
    </source>
</evidence>
<evidence type="ECO:0000256" key="9">
    <source>
        <dbReference type="ARBA" id="ARBA00022723"/>
    </source>
</evidence>
<dbReference type="InterPro" id="IPR039804">
    <property type="entry name" value="RING-CH-C4HC3_LTN1"/>
</dbReference>
<dbReference type="InterPro" id="IPR054477">
    <property type="entry name" value="LTN1_E3_ligase_6th"/>
</dbReference>
<keyword evidence="8 16" id="KW-0808">Transferase</keyword>
<dbReference type="InterPro" id="IPR039795">
    <property type="entry name" value="LTN1/Rkr1"/>
</dbReference>
<dbReference type="Proteomes" id="UP000182334">
    <property type="component" value="Chromosome IV"/>
</dbReference>
<dbReference type="FunFam" id="3.30.40.10:FF:000038">
    <property type="entry name" value="E3 ubiquitin-protein ligase listerin"/>
    <property type="match status" value="1"/>
</dbReference>
<comment type="pathway">
    <text evidence="3 16">Protein modification; protein ubiquitination.</text>
</comment>
<dbReference type="InterPro" id="IPR001841">
    <property type="entry name" value="Znf_RING"/>
</dbReference>
<comment type="subcellular location">
    <subcellularLocation>
        <location evidence="2">Cytoplasm</location>
        <location evidence="2">Cytosol</location>
    </subcellularLocation>
</comment>
<dbReference type="SMART" id="SM01197">
    <property type="entry name" value="FANCL_C"/>
    <property type="match status" value="1"/>
</dbReference>
<sequence length="1596" mass="180572">MNRTSGHSGEPGDIGYNGFLVSLFYLARIDIECITDANLTVIFKNLVKKNAVTREKRLADLLNLVQNDKIDFRDDTFIMVWLQLYPRVALDSSKTVRQTAHQIQATLLEKVGGREFSKYLKSSIPVMLQSLYDDKSIANGTHATLMQSFNNDSDRVNVKLWEVFHEQITNYCRAVIVNETASSITDERYETQDDVLLKYDRAVNGAIQMLVKLINMANKGQFFLSERAMSDFDEILAHEAFWDALLSCTSGSSINVQLTKSYMQLLKAVFALDDSNNLLPFTEHLSDIRSLYKAVSKKFIKCVKFLVPHPESPNSTIIYLSTILQFWDTLSVLTLFTNLDAATQKALKIKKNFWQIGGSKSYSRLRDYLKLGSCLSDPVYYLIVKSFFIGLKAQRIASDDDFSFLSFSSSKDAKSIIEKIFLPKFTQIRGLNSALYKKNAADCICSVLELFDIKQSSYEPLLKQILVVLLDGFAVTVRANEQRVQDESINQLAKFASTQELGQEVYVTNFVELVGIRPFTVDSYVFNCSIGNIFSTFAKFVSLLPENLSDTLLSELLDRLQELYEPDEVTDAFTALVAALKIVPASCALLDFAPTLPGFVSPDFTDLPLQVLELLVSKKTELNLSELVEDFFTKLSTDAPSRLKDLFVILNRHNALDVKSLETSNPGIHQYLVSLSKKNDRSKEEDEIVFVYLNSSEMVSNVLSSSLTDETSQKRLIEKLADSQLPVEPSSELETLISTSLKNISSKLSQQFLSLIKDKDLVAGSIFKFVIRSTHTSDFEALSKFLYSNADLFPSLEISTELQTSLASMDLSMVSLANPLVQNIHLVEFPSPSECEANENVLSIGKFLLDYKGVAADVSSEILISLGLCGQYCQDYSFVLDVDKSKSTILNLEHQLTSTFSEHHPTTNIITSLINGSLDEGAGLIYVLLQANVAGKGPYTPFQFYNARLLVLLFTKVFESMSLGEFENLEIQYTRLVNTPLILAIFLCSAVKFIGVSKKLDRIRNYVFGEVLGVKLHQIMESGTTWITLATNFVRVDPESVSGYEVLPIHKWGMFMNSINSWLESDIAYDNEFLPMRCLLAVFFSYLVPVVASNLPDKAWEVAVDLCLNNLSTAQVESQDLELKYFSMKLFIVLCKHVNEDVFVLWNESKASIVEELVDLMINKEIEIHNMRLNNQPVLLSNELLERILIKTTLPKSFVGHKVDKFYDLLSTSKFLNLQRVATSYLNKYIVESQQDFVIEYLLQKTKLGDSDDNLVQSINLPLLLLSNIHDGVKFETALEEEDFSTAARYLWSWVLIFDHFKDTTYSIKAEYINQLKAEGAIDTLLHVIFNSVDVSDTNFLKKLVVTPLAKLAKATPDNCLIQEILVKDGCIGETTSFEMRFLLVHLYYLSFQYLGSFVQQWFNEIRDLQLKNQVEKFSLRYVSPILISKMLEEVDNQKKKLVERDENLTIKVNRVINEIKSVYVIDEQTMEMVVKIPETFPLSNVSVEGPVRLGVKENQWKAWLLASQRVISLTNGSIFDCVELFNKNVNLHFSGFEECAICYSILHQDHSLPSKVCPTCLNKFHAACLYKWFKSSGSSTCPLCRCAFNFKTSRA</sequence>
<dbReference type="InterPro" id="IPR013083">
    <property type="entry name" value="Znf_RING/FYVE/PHD"/>
</dbReference>
<dbReference type="PANTHER" id="PTHR12389:SF0">
    <property type="entry name" value="E3 UBIQUITIN-PROTEIN LIGASE LISTERIN"/>
    <property type="match status" value="1"/>
</dbReference>
<dbReference type="SUPFAM" id="SSF57850">
    <property type="entry name" value="RING/U-box"/>
    <property type="match status" value="1"/>
</dbReference>
<comment type="catalytic activity">
    <reaction evidence="1 16">
        <text>S-ubiquitinyl-[E2 ubiquitin-conjugating enzyme]-L-cysteine + [acceptor protein]-L-lysine = [E2 ubiquitin-conjugating enzyme]-L-cysteine + N(6)-ubiquitinyl-[acceptor protein]-L-lysine.</text>
        <dbReference type="EC" id="2.3.2.27"/>
    </reaction>
</comment>
<dbReference type="GO" id="GO:0005829">
    <property type="term" value="C:cytosol"/>
    <property type="evidence" value="ECO:0007669"/>
    <property type="project" value="UniProtKB-SubCell"/>
</dbReference>
<evidence type="ECO:0000313" key="19">
    <source>
        <dbReference type="Proteomes" id="UP000182334"/>
    </source>
</evidence>
<dbReference type="InterPro" id="IPR011016">
    <property type="entry name" value="Znf_RING-CH"/>
</dbReference>
<evidence type="ECO:0000256" key="10">
    <source>
        <dbReference type="ARBA" id="ARBA00022737"/>
    </source>
</evidence>
<evidence type="ECO:0000256" key="1">
    <source>
        <dbReference type="ARBA" id="ARBA00000900"/>
    </source>
</evidence>
<evidence type="ECO:0000313" key="18">
    <source>
        <dbReference type="EMBL" id="SGZ54685.1"/>
    </source>
</evidence>
<dbReference type="OrthoDB" id="6108at2759"/>
<dbReference type="EMBL" id="LT635759">
    <property type="protein sequence ID" value="SGZ54685.1"/>
    <property type="molecule type" value="Genomic_DNA"/>
</dbReference>
<comment type="function">
    <text evidence="16">E3 ubiquitin-protein ligase. Component of the ribosome quality control complex (RQC), a ribosome-associated complex that mediates ubiquitination and extraction of incompletely synthesized nascent chains for proteasomal degradation.</text>
</comment>
<dbReference type="GO" id="GO:0072344">
    <property type="term" value="P:rescue of stalled ribosome"/>
    <property type="evidence" value="ECO:0007669"/>
    <property type="project" value="UniProtKB-UniRule"/>
</dbReference>
<dbReference type="Pfam" id="PF22999">
    <property type="entry name" value="LTN1_E3_ligase_6th"/>
    <property type="match status" value="1"/>
</dbReference>
<dbReference type="UniPathway" id="UPA00143"/>
<dbReference type="GO" id="GO:0061630">
    <property type="term" value="F:ubiquitin protein ligase activity"/>
    <property type="evidence" value="ECO:0007669"/>
    <property type="project" value="UniProtKB-UniRule"/>
</dbReference>
<dbReference type="GO" id="GO:0043023">
    <property type="term" value="F:ribosomal large subunit binding"/>
    <property type="evidence" value="ECO:0007669"/>
    <property type="project" value="TreeGrafter"/>
</dbReference>
<keyword evidence="13 16" id="KW-0862">Zinc</keyword>
<evidence type="ECO:0000256" key="15">
    <source>
        <dbReference type="PROSITE-ProRule" id="PRU00175"/>
    </source>
</evidence>
<feature type="domain" description="RING-type" evidence="17">
    <location>
        <begin position="1540"/>
        <end position="1586"/>
    </location>
</feature>
<dbReference type="EC" id="2.3.2.27" evidence="5 16"/>
<keyword evidence="19" id="KW-1185">Reference proteome</keyword>